<dbReference type="EMBL" id="CP001821">
    <property type="protein sequence ID" value="ACZ29881.1"/>
    <property type="molecule type" value="Genomic_DNA"/>
</dbReference>
<gene>
    <name evidence="6" type="ordered locus">Xcel_0847</name>
</gene>
<dbReference type="KEGG" id="xce:Xcel_0847"/>
<keyword evidence="2" id="KW-0479">Metal-binding</keyword>
<dbReference type="Proteomes" id="UP000002255">
    <property type="component" value="Chromosome"/>
</dbReference>
<keyword evidence="7" id="KW-1185">Reference proteome</keyword>
<evidence type="ECO:0000259" key="5">
    <source>
        <dbReference type="Pfam" id="PF13470"/>
    </source>
</evidence>
<keyword evidence="1" id="KW-0540">Nuclease</keyword>
<sequence>MTHRHPGGIPGPAPIRVVLTDANILYSRVLRDYVLYAASIQLISVAWSQRVLDEMSRHLRAKVDGFTQESAHVLETAMTRTFPYALTTITPDAEAALAGIPLPDGDDRHVLEAAVAADASILCTSNTKDFPTPVTDALGIEVLTQDELLTRLVHDHPDAMVAVHRLVVDAMRNATDESRLEALRRANAPGAANALARLLE</sequence>
<keyword evidence="4" id="KW-0460">Magnesium</keyword>
<dbReference type="GO" id="GO:0004518">
    <property type="term" value="F:nuclease activity"/>
    <property type="evidence" value="ECO:0007669"/>
    <property type="project" value="UniProtKB-KW"/>
</dbReference>
<evidence type="ECO:0000256" key="4">
    <source>
        <dbReference type="ARBA" id="ARBA00022842"/>
    </source>
</evidence>
<dbReference type="GO" id="GO:0016787">
    <property type="term" value="F:hydrolase activity"/>
    <property type="evidence" value="ECO:0007669"/>
    <property type="project" value="UniProtKB-KW"/>
</dbReference>
<protein>
    <recommendedName>
        <fullName evidence="5">PIN domain-containing protein</fullName>
    </recommendedName>
</protein>
<dbReference type="RefSeq" id="WP_012877623.1">
    <property type="nucleotide sequence ID" value="NC_013530.1"/>
</dbReference>
<proteinExistence type="predicted"/>
<evidence type="ECO:0000313" key="6">
    <source>
        <dbReference type="EMBL" id="ACZ29881.1"/>
    </source>
</evidence>
<evidence type="ECO:0000313" key="7">
    <source>
        <dbReference type="Proteomes" id="UP000002255"/>
    </source>
</evidence>
<dbReference type="Pfam" id="PF13470">
    <property type="entry name" value="PIN_3"/>
    <property type="match status" value="1"/>
</dbReference>
<dbReference type="eggNOG" id="COG1569">
    <property type="taxonomic scope" value="Bacteria"/>
</dbReference>
<dbReference type="OrthoDB" id="211933at2"/>
<evidence type="ECO:0000256" key="1">
    <source>
        <dbReference type="ARBA" id="ARBA00022722"/>
    </source>
</evidence>
<dbReference type="STRING" id="446471.Xcel_0847"/>
<accession>D1BY38</accession>
<evidence type="ECO:0000256" key="2">
    <source>
        <dbReference type="ARBA" id="ARBA00022723"/>
    </source>
</evidence>
<dbReference type="AlphaFoldDB" id="D1BY38"/>
<keyword evidence="3" id="KW-0378">Hydrolase</keyword>
<evidence type="ECO:0000256" key="3">
    <source>
        <dbReference type="ARBA" id="ARBA00022801"/>
    </source>
</evidence>
<name>D1BY38_XYLCX</name>
<feature type="domain" description="PIN" evidence="5">
    <location>
        <begin position="18"/>
        <end position="128"/>
    </location>
</feature>
<dbReference type="HOGENOM" id="CLU_096418_0_1_11"/>
<dbReference type="InterPro" id="IPR002716">
    <property type="entry name" value="PIN_dom"/>
</dbReference>
<dbReference type="GO" id="GO:0046872">
    <property type="term" value="F:metal ion binding"/>
    <property type="evidence" value="ECO:0007669"/>
    <property type="project" value="UniProtKB-KW"/>
</dbReference>
<reference evidence="7" key="1">
    <citation type="submission" date="2009-11" db="EMBL/GenBank/DDBJ databases">
        <title>The complete chromosome of Xylanimonas cellulosilytica DSM 15894.</title>
        <authorList>
            <consortium name="US DOE Joint Genome Institute (JGI-PGF)"/>
            <person name="Lucas S."/>
            <person name="Copeland A."/>
            <person name="Lapidus A."/>
            <person name="Glavina del Rio T."/>
            <person name="Dalin E."/>
            <person name="Tice H."/>
            <person name="Bruce D."/>
            <person name="Goodwin L."/>
            <person name="Pitluck S."/>
            <person name="Kyrpides N."/>
            <person name="Mavromatis K."/>
            <person name="Ivanova N."/>
            <person name="Mikhailova N."/>
            <person name="Foster B."/>
            <person name="Clum A."/>
            <person name="Brettin T."/>
            <person name="Detter J.C."/>
            <person name="Han C."/>
            <person name="Larimer F."/>
            <person name="Land M."/>
            <person name="Hauser L."/>
            <person name="Markowitz V."/>
            <person name="Cheng J.F."/>
            <person name="Hugenholtz P."/>
            <person name="Woyke T."/>
            <person name="Wu D."/>
            <person name="Gehrich-Schroeter G."/>
            <person name="Schneider S."/>
            <person name="Pukall S.R."/>
            <person name="Klenk H.P."/>
            <person name="Eisen J.A."/>
        </authorList>
    </citation>
    <scope>NUCLEOTIDE SEQUENCE [LARGE SCALE GENOMIC DNA]</scope>
    <source>
        <strain evidence="7">DSM 15894 / CECT 5975 / LMG 20990 / XIL07</strain>
    </source>
</reference>
<reference evidence="6 7" key="2">
    <citation type="journal article" date="2010" name="Stand. Genomic Sci.">
        <title>Complete genome sequence of Xylanimonas cellulosilytica type strain (XIL07).</title>
        <authorList>
            <person name="Foster B."/>
            <person name="Pukall R."/>
            <person name="Abt B."/>
            <person name="Nolan M."/>
            <person name="Glavina Del Rio T."/>
            <person name="Chen F."/>
            <person name="Lucas S."/>
            <person name="Tice H."/>
            <person name="Pitluck S."/>
            <person name="Cheng J.-F."/>
            <person name="Chertkov O."/>
            <person name="Brettin T."/>
            <person name="Han C."/>
            <person name="Detter J.C."/>
            <person name="Bruce D."/>
            <person name="Goodwin L."/>
            <person name="Ivanova N."/>
            <person name="Mavromatis K."/>
            <person name="Pati A."/>
            <person name="Mikhailova N."/>
            <person name="Chen A."/>
            <person name="Palaniappan K."/>
            <person name="Land M."/>
            <person name="Hauser L."/>
            <person name="Chang Y.-J."/>
            <person name="Jeffries C.D."/>
            <person name="Chain P."/>
            <person name="Rohde M."/>
            <person name="Goeker M."/>
            <person name="Bristow J."/>
            <person name="Eisen J.A."/>
            <person name="Markowitz V."/>
            <person name="Hugenholtz P."/>
            <person name="Kyrpides N.C."/>
            <person name="Klenk H.-P."/>
            <person name="Lapidus A."/>
        </authorList>
    </citation>
    <scope>NUCLEOTIDE SEQUENCE [LARGE SCALE GENOMIC DNA]</scope>
    <source>
        <strain evidence="7">DSM 15894 / CECT 5975 / LMG 20990 / XIL07</strain>
    </source>
</reference>
<organism evidence="6 7">
    <name type="scientific">Xylanimonas cellulosilytica (strain DSM 15894 / JCM 12276 / CECT 5975 / KCTC 9989 / LMG 20990 / NBRC 107835 / XIL07)</name>
    <dbReference type="NCBI Taxonomy" id="446471"/>
    <lineage>
        <taxon>Bacteria</taxon>
        <taxon>Bacillati</taxon>
        <taxon>Actinomycetota</taxon>
        <taxon>Actinomycetes</taxon>
        <taxon>Micrococcales</taxon>
        <taxon>Promicromonosporaceae</taxon>
        <taxon>Xylanimonas</taxon>
    </lineage>
</organism>